<evidence type="ECO:0000256" key="4">
    <source>
        <dbReference type="PROSITE-ProRule" id="PRU00335"/>
    </source>
</evidence>
<dbReference type="PANTHER" id="PTHR30055">
    <property type="entry name" value="HTH-TYPE TRANSCRIPTIONAL REGULATOR RUTR"/>
    <property type="match status" value="1"/>
</dbReference>
<dbReference type="EMBL" id="RKHQ01000001">
    <property type="protein sequence ID" value="ROR96425.1"/>
    <property type="molecule type" value="Genomic_DNA"/>
</dbReference>
<gene>
    <name evidence="6" type="ORF">EDD28_1009</name>
</gene>
<evidence type="ECO:0000256" key="1">
    <source>
        <dbReference type="ARBA" id="ARBA00023015"/>
    </source>
</evidence>
<keyword evidence="3" id="KW-0804">Transcription</keyword>
<keyword evidence="7" id="KW-1185">Reference proteome</keyword>
<protein>
    <submittedName>
        <fullName evidence="6">TetR family transcriptional regulator</fullName>
    </submittedName>
</protein>
<dbReference type="OrthoDB" id="3237195at2"/>
<comment type="caution">
    <text evidence="6">The sequence shown here is derived from an EMBL/GenBank/DDBJ whole genome shotgun (WGS) entry which is preliminary data.</text>
</comment>
<reference evidence="6 7" key="1">
    <citation type="submission" date="2018-11" db="EMBL/GenBank/DDBJ databases">
        <title>Sequencing the genomes of 1000 actinobacteria strains.</title>
        <authorList>
            <person name="Klenk H.-P."/>
        </authorList>
    </citation>
    <scope>NUCLEOTIDE SEQUENCE [LARGE SCALE GENOMIC DNA]</scope>
    <source>
        <strain evidence="6 7">DSM 13521</strain>
    </source>
</reference>
<dbReference type="Pfam" id="PF21935">
    <property type="entry name" value="TetR_C_45"/>
    <property type="match status" value="1"/>
</dbReference>
<sequence>MPGSGRRKPLKQQRAIETRNAIILGAAAVFSRVPYAEARLKDLASESGISEGALYFHFASKRDIAFEVVAVQQERMHGALTEVLSRGGNALDKMLSAYAALADLVASDVVVQGGIYLQNQPGTELADATNEPYLEWVRLARILVLEGVEDGSVRPDVDADGAAEFLNALFIGAQVLSNHADSWASMPVRMRSFEPLVRIALAPASS</sequence>
<dbReference type="PROSITE" id="PS50977">
    <property type="entry name" value="HTH_TETR_2"/>
    <property type="match status" value="1"/>
</dbReference>
<dbReference type="Pfam" id="PF00440">
    <property type="entry name" value="TetR_N"/>
    <property type="match status" value="1"/>
</dbReference>
<organism evidence="6 7">
    <name type="scientific">Salana multivorans</name>
    <dbReference type="NCBI Taxonomy" id="120377"/>
    <lineage>
        <taxon>Bacteria</taxon>
        <taxon>Bacillati</taxon>
        <taxon>Actinomycetota</taxon>
        <taxon>Actinomycetes</taxon>
        <taxon>Micrococcales</taxon>
        <taxon>Beutenbergiaceae</taxon>
        <taxon>Salana</taxon>
    </lineage>
</organism>
<evidence type="ECO:0000256" key="3">
    <source>
        <dbReference type="ARBA" id="ARBA00023163"/>
    </source>
</evidence>
<dbReference type="PRINTS" id="PR00455">
    <property type="entry name" value="HTHTETR"/>
</dbReference>
<dbReference type="InterPro" id="IPR001647">
    <property type="entry name" value="HTH_TetR"/>
</dbReference>
<dbReference type="GO" id="GO:0003700">
    <property type="term" value="F:DNA-binding transcription factor activity"/>
    <property type="evidence" value="ECO:0007669"/>
    <property type="project" value="TreeGrafter"/>
</dbReference>
<name>A0A3N2D9F7_9MICO</name>
<dbReference type="InterPro" id="IPR050109">
    <property type="entry name" value="HTH-type_TetR-like_transc_reg"/>
</dbReference>
<proteinExistence type="predicted"/>
<dbReference type="InterPro" id="IPR054126">
    <property type="entry name" value="CprB_TetR_C"/>
</dbReference>
<accession>A0A3N2D9F7</accession>
<dbReference type="GO" id="GO:0000976">
    <property type="term" value="F:transcription cis-regulatory region binding"/>
    <property type="evidence" value="ECO:0007669"/>
    <property type="project" value="TreeGrafter"/>
</dbReference>
<dbReference type="InterPro" id="IPR009057">
    <property type="entry name" value="Homeodomain-like_sf"/>
</dbReference>
<keyword evidence="2 4" id="KW-0238">DNA-binding</keyword>
<evidence type="ECO:0000256" key="2">
    <source>
        <dbReference type="ARBA" id="ARBA00023125"/>
    </source>
</evidence>
<dbReference type="Proteomes" id="UP000275356">
    <property type="component" value="Unassembled WGS sequence"/>
</dbReference>
<dbReference type="SUPFAM" id="SSF48498">
    <property type="entry name" value="Tetracyclin repressor-like, C-terminal domain"/>
    <property type="match status" value="1"/>
</dbReference>
<dbReference type="InterPro" id="IPR036271">
    <property type="entry name" value="Tet_transcr_reg_TetR-rel_C_sf"/>
</dbReference>
<evidence type="ECO:0000259" key="5">
    <source>
        <dbReference type="PROSITE" id="PS50977"/>
    </source>
</evidence>
<evidence type="ECO:0000313" key="7">
    <source>
        <dbReference type="Proteomes" id="UP000275356"/>
    </source>
</evidence>
<feature type="DNA-binding region" description="H-T-H motif" evidence="4">
    <location>
        <begin position="39"/>
        <end position="58"/>
    </location>
</feature>
<dbReference type="Gene3D" id="1.10.357.10">
    <property type="entry name" value="Tetracycline Repressor, domain 2"/>
    <property type="match status" value="1"/>
</dbReference>
<evidence type="ECO:0000313" key="6">
    <source>
        <dbReference type="EMBL" id="ROR96425.1"/>
    </source>
</evidence>
<dbReference type="SUPFAM" id="SSF46689">
    <property type="entry name" value="Homeodomain-like"/>
    <property type="match status" value="1"/>
</dbReference>
<dbReference type="AlphaFoldDB" id="A0A3N2D9F7"/>
<keyword evidence="1" id="KW-0805">Transcription regulation</keyword>
<dbReference type="RefSeq" id="WP_123738607.1">
    <property type="nucleotide sequence ID" value="NZ_CALFQU010000004.1"/>
</dbReference>
<feature type="domain" description="HTH tetR-type" evidence="5">
    <location>
        <begin position="16"/>
        <end position="76"/>
    </location>
</feature>
<dbReference type="PANTHER" id="PTHR30055:SF234">
    <property type="entry name" value="HTH-TYPE TRANSCRIPTIONAL REGULATOR BETI"/>
    <property type="match status" value="1"/>
</dbReference>